<comment type="catalytic activity">
    <reaction evidence="1">
        <text>adenosine(2030) in 23S rRNA + S-adenosyl-L-methionine = N(6)-methyladenosine(2030) in 23S rRNA + S-adenosyl-L-homocysteine + H(+)</text>
        <dbReference type="Rhea" id="RHEA:43736"/>
        <dbReference type="Rhea" id="RHEA-COMP:10668"/>
        <dbReference type="Rhea" id="RHEA-COMP:10669"/>
        <dbReference type="ChEBI" id="CHEBI:15378"/>
        <dbReference type="ChEBI" id="CHEBI:57856"/>
        <dbReference type="ChEBI" id="CHEBI:59789"/>
        <dbReference type="ChEBI" id="CHEBI:74411"/>
        <dbReference type="ChEBI" id="CHEBI:74449"/>
        <dbReference type="EC" id="2.1.1.266"/>
    </reaction>
</comment>
<dbReference type="Gene3D" id="3.40.50.150">
    <property type="entry name" value="Vaccinia Virus protein VP39"/>
    <property type="match status" value="1"/>
</dbReference>
<dbReference type="OrthoDB" id="9791274at2"/>
<protein>
    <recommendedName>
        <fullName evidence="1">Ribosomal RNA large subunit methyltransferase J</fullName>
        <ecNumber evidence="1">2.1.1.266</ecNumber>
    </recommendedName>
    <alternativeName>
        <fullName evidence="1">23S rRNA (adenine(2030)-N6)-methyltransferase</fullName>
    </alternativeName>
    <alternativeName>
        <fullName evidence="1">23S rRNA m6A2030 methyltransferase</fullName>
    </alternativeName>
</protein>
<dbReference type="PANTHER" id="PTHR37426">
    <property type="entry name" value="RIBOSOMAL RNA LARGE SUBUNIT METHYLTRANSFERASE J"/>
    <property type="match status" value="1"/>
</dbReference>
<feature type="binding site" evidence="1">
    <location>
        <position position="19"/>
    </location>
    <ligand>
        <name>S-adenosyl-L-methionine</name>
        <dbReference type="ChEBI" id="CHEBI:59789"/>
    </ligand>
</feature>
<dbReference type="AlphaFoldDB" id="A0A1H7SIF0"/>
<keyword evidence="1" id="KW-0698">rRNA processing</keyword>
<feature type="binding site" evidence="1">
    <location>
        <position position="97"/>
    </location>
    <ligand>
        <name>S-adenosyl-L-methionine</name>
        <dbReference type="ChEBI" id="CHEBI:59789"/>
    </ligand>
</feature>
<sequence length="260" mass="29052">MLSYQHAYHAGNAADVHKHSLLTVALNYLTKKDKALSYIETHAGRGLYDLTDAAAQKTGEAAQGVARMLQSFPRDHDYVEMLGTFRATHGPDAYPGSPLIAAQLLRRFDRIDLAELHPAEHAALVQTMPVSPNTRIHKRDGLEMAKALTPPDPRRGLMLIDPSWEVRDDYVRLATLLPLLHRKWGVGILMMWYPLLADRRHAPMTRALREAIPDIMIHEVRFPPARDGHGMVGSGLAVVNPPWGLDREAARLTEIFTRSG</sequence>
<feature type="binding site" evidence="1">
    <location>
        <position position="161"/>
    </location>
    <ligand>
        <name>S-adenosyl-L-methionine</name>
        <dbReference type="ChEBI" id="CHEBI:59789"/>
    </ligand>
</feature>
<dbReference type="Pfam" id="PF04378">
    <property type="entry name" value="RsmJ"/>
    <property type="match status" value="1"/>
</dbReference>
<name>A0A1H7SIF0_9RHOB</name>
<dbReference type="GO" id="GO:0005829">
    <property type="term" value="C:cytosol"/>
    <property type="evidence" value="ECO:0007669"/>
    <property type="project" value="TreeGrafter"/>
</dbReference>
<proteinExistence type="inferred from homology"/>
<keyword evidence="1 2" id="KW-0808">Transferase</keyword>
<organism evidence="2 3">
    <name type="scientific">Jannaschia helgolandensis</name>
    <dbReference type="NCBI Taxonomy" id="188906"/>
    <lineage>
        <taxon>Bacteria</taxon>
        <taxon>Pseudomonadati</taxon>
        <taxon>Pseudomonadota</taxon>
        <taxon>Alphaproteobacteria</taxon>
        <taxon>Rhodobacterales</taxon>
        <taxon>Roseobacteraceae</taxon>
        <taxon>Jannaschia</taxon>
    </lineage>
</organism>
<reference evidence="2 3" key="1">
    <citation type="submission" date="2016-10" db="EMBL/GenBank/DDBJ databases">
        <authorList>
            <person name="de Groot N.N."/>
        </authorList>
    </citation>
    <scope>NUCLEOTIDE SEQUENCE [LARGE SCALE GENOMIC DNA]</scope>
    <source>
        <strain evidence="2 3">DSM 14858</strain>
    </source>
</reference>
<dbReference type="SUPFAM" id="SSF53335">
    <property type="entry name" value="S-adenosyl-L-methionine-dependent methyltransferases"/>
    <property type="match status" value="1"/>
</dbReference>
<evidence type="ECO:0000313" key="3">
    <source>
        <dbReference type="Proteomes" id="UP000199283"/>
    </source>
</evidence>
<dbReference type="Proteomes" id="UP000199283">
    <property type="component" value="Unassembled WGS sequence"/>
</dbReference>
<comment type="function">
    <text evidence="1">Specifically methylates the adenine in position 2030 of 23S rRNA.</text>
</comment>
<gene>
    <name evidence="1" type="primary">rlmJ</name>
    <name evidence="2" type="ORF">SAMN04488526_3357</name>
</gene>
<feature type="active site" description="Proton acceptor" evidence="1">
    <location>
        <position position="161"/>
    </location>
</feature>
<comment type="similarity">
    <text evidence="1">Belongs to the RlmJ family.</text>
</comment>
<dbReference type="GO" id="GO:0003723">
    <property type="term" value="F:RNA binding"/>
    <property type="evidence" value="ECO:0007669"/>
    <property type="project" value="UniProtKB-UniRule"/>
</dbReference>
<feature type="binding site" evidence="1">
    <location>
        <position position="42"/>
    </location>
    <ligand>
        <name>S-adenosyl-L-methionine</name>
        <dbReference type="ChEBI" id="CHEBI:59789"/>
    </ligand>
</feature>
<evidence type="ECO:0000256" key="1">
    <source>
        <dbReference type="HAMAP-Rule" id="MF_00934"/>
    </source>
</evidence>
<dbReference type="InterPro" id="IPR007473">
    <property type="entry name" value="RlmJ"/>
</dbReference>
<keyword evidence="1" id="KW-0949">S-adenosyl-L-methionine</keyword>
<dbReference type="PANTHER" id="PTHR37426:SF1">
    <property type="entry name" value="RIBOSOMAL RNA LARGE SUBUNIT METHYLTRANSFERASE J"/>
    <property type="match status" value="1"/>
</dbReference>
<dbReference type="HAMAP" id="MF_00934">
    <property type="entry name" value="23SrRNA_methyltr_J"/>
    <property type="match status" value="1"/>
</dbReference>
<feature type="binding site" evidence="1">
    <location>
        <begin position="140"/>
        <end position="141"/>
    </location>
    <ligand>
        <name>S-adenosyl-L-methionine</name>
        <dbReference type="ChEBI" id="CHEBI:59789"/>
    </ligand>
</feature>
<dbReference type="STRING" id="188906.SAMN04488526_3357"/>
<keyword evidence="3" id="KW-1185">Reference proteome</keyword>
<comment type="subunit">
    <text evidence="1">Monomer.</text>
</comment>
<feature type="site" description="Interaction with substrate rRNA" evidence="1">
    <location>
        <position position="4"/>
    </location>
</feature>
<dbReference type="RefSeq" id="WP_092764943.1">
    <property type="nucleotide sequence ID" value="NZ_FNZQ01000008.1"/>
</dbReference>
<dbReference type="EMBL" id="FNZQ01000008">
    <property type="protein sequence ID" value="SEL71926.1"/>
    <property type="molecule type" value="Genomic_DNA"/>
</dbReference>
<keyword evidence="1 2" id="KW-0489">Methyltransferase</keyword>
<keyword evidence="1" id="KW-0694">RNA-binding</keyword>
<dbReference type="EC" id="2.1.1.266" evidence="1"/>
<feature type="binding site" evidence="1">
    <location>
        <position position="115"/>
    </location>
    <ligand>
        <name>S-adenosyl-L-methionine</name>
        <dbReference type="ChEBI" id="CHEBI:59789"/>
    </ligand>
</feature>
<dbReference type="GO" id="GO:0070475">
    <property type="term" value="P:rRNA base methylation"/>
    <property type="evidence" value="ECO:0007669"/>
    <property type="project" value="UniProtKB-UniRule"/>
</dbReference>
<dbReference type="GO" id="GO:0036307">
    <property type="term" value="F:23S rRNA (adenine(2030)-N(6))-methyltransferase activity"/>
    <property type="evidence" value="ECO:0007669"/>
    <property type="project" value="UniProtKB-UniRule"/>
</dbReference>
<dbReference type="InterPro" id="IPR029063">
    <property type="entry name" value="SAM-dependent_MTases_sf"/>
</dbReference>
<accession>A0A1H7SIF0</accession>
<evidence type="ECO:0000313" key="2">
    <source>
        <dbReference type="EMBL" id="SEL71926.1"/>
    </source>
</evidence>